<gene>
    <name evidence="2" type="ORF">ERS852502_01917</name>
</gene>
<feature type="coiled-coil region" evidence="1">
    <location>
        <begin position="373"/>
        <end position="400"/>
    </location>
</feature>
<dbReference type="InterPro" id="IPR010897">
    <property type="entry name" value="Spore_II_P"/>
</dbReference>
<dbReference type="AlphaFoldDB" id="A0A174ZP68"/>
<sequence>MRVYKKKTIRRMKWYGVILVLSGIPLGIGMGRSLEEGRTFLLEESQTYAQKLYLPLFSYQKEQGTEREEIFWLPLHVWMPLAGYLEDQTEKRGKEEPAEVLEDEETIAWILQCQANDEHAVDEEGKLVGAEPETQESAVEQPVPGMDLSIERLRDFEYLTSNLYTIDSSTMIGPEQLNVDDLLNRSMKIDQSTGGPKILIFHTHSQEEFADSIPGDPSTSIVGIGEYLTQLLNADGIETLHDSGVYDIINGKLDRSRAYENAESAVRPVLEANPTIEVAIDLHRDGVNADTHLVTEVNGKPTAKIMYFNGLSRTRTNGDIAYLYNPYIQDNLAFSLQMQIVSEQYYPGFARHIYLKAYRYNLHLLPKSLLIEAGAQTNTVEEMKNAMEVLERTLKRVVTE</sequence>
<dbReference type="EMBL" id="CZBX01000008">
    <property type="protein sequence ID" value="CUQ89183.1"/>
    <property type="molecule type" value="Genomic_DNA"/>
</dbReference>
<dbReference type="Proteomes" id="UP000078383">
    <property type="component" value="Unassembled WGS sequence"/>
</dbReference>
<keyword evidence="1" id="KW-0175">Coiled coil</keyword>
<evidence type="ECO:0000256" key="1">
    <source>
        <dbReference type="SAM" id="Coils"/>
    </source>
</evidence>
<dbReference type="Pfam" id="PF07454">
    <property type="entry name" value="SpoIIP"/>
    <property type="match status" value="1"/>
</dbReference>
<protein>
    <submittedName>
        <fullName evidence="2">Stage II sporulation protein P</fullName>
    </submittedName>
</protein>
<name>A0A174ZP68_9FIRM</name>
<evidence type="ECO:0000313" key="2">
    <source>
        <dbReference type="EMBL" id="CUQ89183.1"/>
    </source>
</evidence>
<evidence type="ECO:0000313" key="3">
    <source>
        <dbReference type="Proteomes" id="UP000078383"/>
    </source>
</evidence>
<reference evidence="2 3" key="1">
    <citation type="submission" date="2015-09" db="EMBL/GenBank/DDBJ databases">
        <authorList>
            <consortium name="Pathogen Informatics"/>
        </authorList>
    </citation>
    <scope>NUCLEOTIDE SEQUENCE [LARGE SCALE GENOMIC DNA]</scope>
    <source>
        <strain evidence="2 3">2789STDY5834889</strain>
    </source>
</reference>
<accession>A0A174ZP68</accession>
<proteinExistence type="predicted"/>
<dbReference type="OrthoDB" id="1633470at2"/>
<organism evidence="2 3">
    <name type="scientific">[Ruminococcus] torques</name>
    <dbReference type="NCBI Taxonomy" id="33039"/>
    <lineage>
        <taxon>Bacteria</taxon>
        <taxon>Bacillati</taxon>
        <taxon>Bacillota</taxon>
        <taxon>Clostridia</taxon>
        <taxon>Lachnospirales</taxon>
        <taxon>Lachnospiraceae</taxon>
        <taxon>Mediterraneibacter</taxon>
    </lineage>
</organism>